<name>A0A3S4ZED0_9PLAT</name>
<keyword evidence="7" id="KW-1133">Transmembrane helix</keyword>
<evidence type="ECO:0000256" key="5">
    <source>
        <dbReference type="ARBA" id="ARBA00022741"/>
    </source>
</evidence>
<keyword evidence="2" id="KW-0812">Transmembrane</keyword>
<dbReference type="GO" id="GO:0007169">
    <property type="term" value="P:cell surface receptor protein tyrosine kinase signaling pathway"/>
    <property type="evidence" value="ECO:0007669"/>
    <property type="project" value="TreeGrafter"/>
</dbReference>
<dbReference type="AlphaFoldDB" id="A0A3S4ZED0"/>
<evidence type="ECO:0000313" key="11">
    <source>
        <dbReference type="EMBL" id="VEL09413.1"/>
    </source>
</evidence>
<accession>A0A3S4ZED0</accession>
<evidence type="ECO:0000256" key="2">
    <source>
        <dbReference type="ARBA" id="ARBA00022692"/>
    </source>
</evidence>
<evidence type="ECO:0000256" key="8">
    <source>
        <dbReference type="ARBA" id="ARBA00023136"/>
    </source>
</evidence>
<keyword evidence="8" id="KW-0472">Membrane</keyword>
<dbReference type="EMBL" id="CAAALY010006272">
    <property type="protein sequence ID" value="VEL09413.1"/>
    <property type="molecule type" value="Genomic_DNA"/>
</dbReference>
<dbReference type="OrthoDB" id="73209at2759"/>
<feature type="region of interest" description="Disordered" evidence="9">
    <location>
        <begin position="225"/>
        <end position="249"/>
    </location>
</feature>
<dbReference type="PANTHER" id="PTHR24416:SF525">
    <property type="entry name" value="INSULIN-LIKE RECEPTOR"/>
    <property type="match status" value="1"/>
</dbReference>
<evidence type="ECO:0000256" key="3">
    <source>
        <dbReference type="ARBA" id="ARBA00022729"/>
    </source>
</evidence>
<evidence type="ECO:0000256" key="7">
    <source>
        <dbReference type="ARBA" id="ARBA00022989"/>
    </source>
</evidence>
<dbReference type="InterPro" id="IPR011009">
    <property type="entry name" value="Kinase-like_dom_sf"/>
</dbReference>
<dbReference type="InterPro" id="IPR050122">
    <property type="entry name" value="RTK"/>
</dbReference>
<evidence type="ECO:0000256" key="9">
    <source>
        <dbReference type="SAM" id="MobiDB-lite"/>
    </source>
</evidence>
<dbReference type="Gene3D" id="1.10.510.10">
    <property type="entry name" value="Transferase(Phosphotransferase) domain 1"/>
    <property type="match status" value="1"/>
</dbReference>
<keyword evidence="3" id="KW-0732">Signal</keyword>
<evidence type="ECO:0000313" key="12">
    <source>
        <dbReference type="Proteomes" id="UP000784294"/>
    </source>
</evidence>
<sequence>MSPEAVQFGVFSVQSDLWSYGIVLYEIITFGAFPYGGLGDVEVVERVKRMEFNITEFLPPSAYDTPVWRLIDHCCQYQWQHRPASVQQVIDALAMVPECVRPFLTDEPPKPETSDLNGLPFQPCIGGCTLSEEEEAIVNLSQRNFGLNLHLSPASIRQPGNSVGSCFPGIGEGPGVTSATGPDICVNGPPSNPNRSLVDPTEADNGDQAQCHLLALDAYHQPSVPPPHHQHHVHNHNHHQYQNPNQYHPKQQIQMHQLQSQTPFLHQSYQHQPYHHHHHHHVHHLRSIDAFPQASWSAIPYPGDQPEHRLIMPISFTSAAAIANTNQTIYSRIQCPPPQHYSLVCEQHISDVVNGADIASAERGCGY</sequence>
<proteinExistence type="predicted"/>
<dbReference type="SUPFAM" id="SSF56112">
    <property type="entry name" value="Protein kinase-like (PK-like)"/>
    <property type="match status" value="1"/>
</dbReference>
<gene>
    <name evidence="11" type="ORF">PXEA_LOCUS2853</name>
</gene>
<dbReference type="GO" id="GO:0005886">
    <property type="term" value="C:plasma membrane"/>
    <property type="evidence" value="ECO:0007669"/>
    <property type="project" value="TreeGrafter"/>
</dbReference>
<reference evidence="11" key="1">
    <citation type="submission" date="2018-11" db="EMBL/GenBank/DDBJ databases">
        <authorList>
            <consortium name="Pathogen Informatics"/>
        </authorList>
    </citation>
    <scope>NUCLEOTIDE SEQUENCE</scope>
</reference>
<keyword evidence="6" id="KW-0067">ATP-binding</keyword>
<dbReference type="GO" id="GO:0004714">
    <property type="term" value="F:transmembrane receptor protein tyrosine kinase activity"/>
    <property type="evidence" value="ECO:0007669"/>
    <property type="project" value="TreeGrafter"/>
</dbReference>
<dbReference type="Proteomes" id="UP000784294">
    <property type="component" value="Unassembled WGS sequence"/>
</dbReference>
<dbReference type="PANTHER" id="PTHR24416">
    <property type="entry name" value="TYROSINE-PROTEIN KINASE RECEPTOR"/>
    <property type="match status" value="1"/>
</dbReference>
<dbReference type="InterPro" id="IPR000719">
    <property type="entry name" value="Prot_kinase_dom"/>
</dbReference>
<feature type="compositionally biased region" description="Basic residues" evidence="9">
    <location>
        <begin position="228"/>
        <end position="239"/>
    </location>
</feature>
<feature type="domain" description="Protein kinase" evidence="10">
    <location>
        <begin position="1"/>
        <end position="104"/>
    </location>
</feature>
<keyword evidence="4" id="KW-0677">Repeat</keyword>
<evidence type="ECO:0000256" key="1">
    <source>
        <dbReference type="ARBA" id="ARBA00004479"/>
    </source>
</evidence>
<comment type="caution">
    <text evidence="11">The sequence shown here is derived from an EMBL/GenBank/DDBJ whole genome shotgun (WGS) entry which is preliminary data.</text>
</comment>
<dbReference type="PROSITE" id="PS50011">
    <property type="entry name" value="PROTEIN_KINASE_DOM"/>
    <property type="match status" value="1"/>
</dbReference>
<keyword evidence="12" id="KW-1185">Reference proteome</keyword>
<evidence type="ECO:0000256" key="6">
    <source>
        <dbReference type="ARBA" id="ARBA00022840"/>
    </source>
</evidence>
<evidence type="ECO:0000256" key="4">
    <source>
        <dbReference type="ARBA" id="ARBA00022737"/>
    </source>
</evidence>
<dbReference type="Pfam" id="PF07714">
    <property type="entry name" value="PK_Tyr_Ser-Thr"/>
    <property type="match status" value="1"/>
</dbReference>
<feature type="compositionally biased region" description="Low complexity" evidence="9">
    <location>
        <begin position="240"/>
        <end position="249"/>
    </location>
</feature>
<organism evidence="11 12">
    <name type="scientific">Protopolystoma xenopodis</name>
    <dbReference type="NCBI Taxonomy" id="117903"/>
    <lineage>
        <taxon>Eukaryota</taxon>
        <taxon>Metazoa</taxon>
        <taxon>Spiralia</taxon>
        <taxon>Lophotrochozoa</taxon>
        <taxon>Platyhelminthes</taxon>
        <taxon>Monogenea</taxon>
        <taxon>Polyopisthocotylea</taxon>
        <taxon>Polystomatidea</taxon>
        <taxon>Polystomatidae</taxon>
        <taxon>Protopolystoma</taxon>
    </lineage>
</organism>
<evidence type="ECO:0000259" key="10">
    <source>
        <dbReference type="PROSITE" id="PS50011"/>
    </source>
</evidence>
<dbReference type="GO" id="GO:0043235">
    <property type="term" value="C:receptor complex"/>
    <property type="evidence" value="ECO:0007669"/>
    <property type="project" value="TreeGrafter"/>
</dbReference>
<feature type="non-terminal residue" evidence="11">
    <location>
        <position position="1"/>
    </location>
</feature>
<protein>
    <recommendedName>
        <fullName evidence="10">Protein kinase domain-containing protein</fullName>
    </recommendedName>
</protein>
<keyword evidence="5" id="KW-0547">Nucleotide-binding</keyword>
<dbReference type="GO" id="GO:0005524">
    <property type="term" value="F:ATP binding"/>
    <property type="evidence" value="ECO:0007669"/>
    <property type="project" value="UniProtKB-KW"/>
</dbReference>
<comment type="subcellular location">
    <subcellularLocation>
        <location evidence="1">Membrane</location>
        <topology evidence="1">Single-pass type I membrane protein</topology>
    </subcellularLocation>
</comment>
<dbReference type="InterPro" id="IPR001245">
    <property type="entry name" value="Ser-Thr/Tyr_kinase_cat_dom"/>
</dbReference>